<feature type="compositionally biased region" description="Polar residues" evidence="2">
    <location>
        <begin position="379"/>
        <end position="388"/>
    </location>
</feature>
<dbReference type="EMBL" id="HACM01001516">
    <property type="protein sequence ID" value="CRZ01958.1"/>
    <property type="molecule type" value="Transcribed_RNA"/>
</dbReference>
<feature type="coiled-coil region" evidence="1">
    <location>
        <begin position="228"/>
        <end position="255"/>
    </location>
</feature>
<protein>
    <submittedName>
        <fullName evidence="3">Uncharacterized protein</fullName>
    </submittedName>
</protein>
<keyword evidence="1" id="KW-0175">Coiled coil</keyword>
<sequence length="445" mass="50079">MNWMGTSKNRIQKRKATAANMQRQFFVKRKMENIGGHEQKSDIGNDLQNMSESGNYNLFDLHRVPSARTSRTNAGEVPNSSERGNVPYSGYAPSQPYLTEQDVGKKVLFIPNGKTSARAPLSRNIDPCKEYRQEPLLYQQNRGRYGNGETMNLPERYDDGLTGHRSDSPEQDAFENVFIDPDLQQPCQDRRSRSPSRWISGGLSCKAHTELITENFPNSFGTCCKHATESLRHRIDELQNAVRTQQLEIQRLTTLTRQFQIDAESIHPVTATPSSDLVSHRRNESFDSNKRMFEKTEISSSKGMPGHLLLGRHNLNMLEDFQESNQIVENSFGRHREVPPSQITINICTGPVACNADFRNALPSRRRQPLAPFGGYDQATKSASPTGPTSSLIDAGIVWAQDAVRTRGYQCGLSSSLIQLKEGRDLNTGQRQQIMHGSPRIEEVD</sequence>
<accession>A0A0H5QIY4</accession>
<name>A0A0H5QIY4_9EUKA</name>
<evidence type="ECO:0000256" key="1">
    <source>
        <dbReference type="SAM" id="Coils"/>
    </source>
</evidence>
<proteinExistence type="predicted"/>
<feature type="region of interest" description="Disordered" evidence="2">
    <location>
        <begin position="68"/>
        <end position="87"/>
    </location>
</feature>
<reference evidence="3" key="1">
    <citation type="submission" date="2015-04" db="EMBL/GenBank/DDBJ databases">
        <title>The genome sequence of the plant pathogenic Rhizarian Plasmodiophora brassicae reveals insights in its biotrophic life cycle and the origin of chitin synthesis.</title>
        <authorList>
            <person name="Schwelm A."/>
            <person name="Fogelqvist J."/>
            <person name="Knaust A."/>
            <person name="Julke S."/>
            <person name="Lilja T."/>
            <person name="Dhandapani V."/>
            <person name="Bonilla-Rosso G."/>
            <person name="Karlsson M."/>
            <person name="Shevchenko A."/>
            <person name="Choi S.R."/>
            <person name="Kim H.G."/>
            <person name="Park J.Y."/>
            <person name="Lim Y.P."/>
            <person name="Ludwig-Muller J."/>
            <person name="Dixelius C."/>
        </authorList>
    </citation>
    <scope>NUCLEOTIDE SEQUENCE</scope>
    <source>
        <tissue evidence="3">Potato root galls</tissue>
    </source>
</reference>
<dbReference type="AlphaFoldDB" id="A0A0H5QIY4"/>
<feature type="region of interest" description="Disordered" evidence="2">
    <location>
        <begin position="369"/>
        <end position="388"/>
    </location>
</feature>
<evidence type="ECO:0000313" key="3">
    <source>
        <dbReference type="EMBL" id="CRZ01958.1"/>
    </source>
</evidence>
<evidence type="ECO:0000256" key="2">
    <source>
        <dbReference type="SAM" id="MobiDB-lite"/>
    </source>
</evidence>
<organism evidence="3">
    <name type="scientific">Spongospora subterranea</name>
    <dbReference type="NCBI Taxonomy" id="70186"/>
    <lineage>
        <taxon>Eukaryota</taxon>
        <taxon>Sar</taxon>
        <taxon>Rhizaria</taxon>
        <taxon>Endomyxa</taxon>
        <taxon>Phytomyxea</taxon>
        <taxon>Plasmodiophorida</taxon>
        <taxon>Plasmodiophoridae</taxon>
        <taxon>Spongospora</taxon>
    </lineage>
</organism>
<feature type="compositionally biased region" description="Polar residues" evidence="2">
    <location>
        <begin position="68"/>
        <end position="83"/>
    </location>
</feature>